<keyword evidence="5" id="KW-0735">Signal-anchor</keyword>
<dbReference type="Pfam" id="PF01531">
    <property type="entry name" value="Glyco_transf_11"/>
    <property type="match status" value="1"/>
</dbReference>
<dbReference type="GO" id="GO:0008757">
    <property type="term" value="F:S-adenosylmethionine-dependent methyltransferase activity"/>
    <property type="evidence" value="ECO:0007669"/>
    <property type="project" value="InterPro"/>
</dbReference>
<feature type="domain" description="Methyltransferase type 11" evidence="9">
    <location>
        <begin position="336"/>
        <end position="382"/>
    </location>
</feature>
<dbReference type="InterPro" id="IPR029063">
    <property type="entry name" value="SAM-dependent_MTases_sf"/>
</dbReference>
<evidence type="ECO:0000313" key="10">
    <source>
        <dbReference type="EMBL" id="QHV64199.1"/>
    </source>
</evidence>
<dbReference type="SUPFAM" id="SSF53335">
    <property type="entry name" value="S-adenosyl-L-methionine-dependent methyltransferases"/>
    <property type="match status" value="1"/>
</dbReference>
<evidence type="ECO:0000313" key="11">
    <source>
        <dbReference type="Proteomes" id="UP000642553"/>
    </source>
</evidence>
<dbReference type="InterPro" id="IPR002659">
    <property type="entry name" value="Glyco_trans_31"/>
</dbReference>
<evidence type="ECO:0000256" key="8">
    <source>
        <dbReference type="ARBA" id="ARBA00023136"/>
    </source>
</evidence>
<keyword evidence="3" id="KW-0808">Transferase</keyword>
<dbReference type="PANTHER" id="PTHR11927:SF9">
    <property type="entry name" value="L-FUCOSYLTRANSFERASE"/>
    <property type="match status" value="1"/>
</dbReference>
<dbReference type="Gene3D" id="3.40.50.150">
    <property type="entry name" value="Vaccinia Virus protein VP39"/>
    <property type="match status" value="1"/>
</dbReference>
<dbReference type="GO" id="GO:0005975">
    <property type="term" value="P:carbohydrate metabolic process"/>
    <property type="evidence" value="ECO:0007669"/>
    <property type="project" value="InterPro"/>
</dbReference>
<dbReference type="InterPro" id="IPR002516">
    <property type="entry name" value="Glyco_trans_11"/>
</dbReference>
<organism evidence="10 11">
    <name type="scientific">Akkermansia massiliensis</name>
    <dbReference type="NCBI Taxonomy" id="2927224"/>
    <lineage>
        <taxon>Bacteria</taxon>
        <taxon>Pseudomonadati</taxon>
        <taxon>Verrucomicrobiota</taxon>
        <taxon>Verrucomicrobiia</taxon>
        <taxon>Verrucomicrobiales</taxon>
        <taxon>Akkermansiaceae</taxon>
        <taxon>Akkermansia</taxon>
    </lineage>
</organism>
<keyword evidence="7" id="KW-0333">Golgi apparatus</keyword>
<sequence length="756" mass="86159">MGGKTMKKKTNIVVGICSCHGTGDKRKAVRSTWLAHPAQNVECMFFVGGNRVPEGEEEDTVGLDAPDGYNELPAKVKSFFRYALENYEFEWLFKCDDDTYLELSRLTSLIDEDYDLIGDAMVALRNSPSGGAGYLLKRSMVEKLVNAPGFAECGAEDVIVGELAGRLGGRLKSTKRLYMSNVYYPERDNDMVTAHWCSPDIMQALYSFNYKIPSAVCDVVHLHWKGEMLFYSNGAFRRRDTSCYGWWSIGSKGELKLKWQMWPMEQLLLEGERFIGSETEIFQRPDMPSLAQLWAERRLSSGNVEIMDQSPLLYIHLGCGTRRLNGWLNLDAPNYDITRPLPWKDDSVDAFYLEHVIGTVTPAEACRFFTEAFRALKPGGILRLSFRDVRLMRGVMTPAFRQYMKKQGKGNHTPENDLCAFMEVYKQQSLWSADFLSYVLEELGFQVSQHAPGNSRHLHLQCLERRSDRDEHPFDLLGTVCLDARKPQKTVTGKFLSLRPASVPASPGYVTTQFMPGSRTCNHLFQIAAAYAHALRLGVGCRIPWRYSSETWELMTYLGEACSLCPDGGYNDPVTYREPGFSYHPIPETVRYGALRGYFQSERYFKDVAEEIRSLFAPLIAPVQEGVAGVHIRMGDYLDRTDMYHTPDVPFLNEALRRLSGNISKLVVFSDSPELARKLMEGVPEATRFEIVMDEHETLDALRELTSMQELVLSCSSFSWWGAWLGDQQRVFIQKQWFTGKIEDEQDIFCPQWIKL</sequence>
<dbReference type="RefSeq" id="WP_102721478.1">
    <property type="nucleotide sequence ID" value="NZ_CP029701.1"/>
</dbReference>
<dbReference type="GO" id="GO:0016020">
    <property type="term" value="C:membrane"/>
    <property type="evidence" value="ECO:0007669"/>
    <property type="project" value="InterPro"/>
</dbReference>
<gene>
    <name evidence="10" type="ORF">DMI76_12895</name>
</gene>
<protein>
    <submittedName>
        <fullName evidence="10">Methyltransferase domain-containing protein</fullName>
    </submittedName>
</protein>
<reference evidence="10" key="1">
    <citation type="submission" date="2018-05" db="EMBL/GenBank/DDBJ databases">
        <title>Complete genome sequnece of Akkermansia muciniphila EB-AMDK-40.</title>
        <authorList>
            <person name="Nam Y.-D."/>
            <person name="Chung W.-H."/>
            <person name="Park Y.S."/>
            <person name="Kang J."/>
        </authorList>
    </citation>
    <scope>NUCLEOTIDE SEQUENCE</scope>
    <source>
        <strain evidence="10">EB-AMDK-40</strain>
    </source>
</reference>
<evidence type="ECO:0000256" key="3">
    <source>
        <dbReference type="ARBA" id="ARBA00022679"/>
    </source>
</evidence>
<comment type="subcellular location">
    <subcellularLocation>
        <location evidence="1">Golgi apparatus membrane</location>
        <topology evidence="1">Single-pass type II membrane protein</topology>
    </subcellularLocation>
</comment>
<evidence type="ECO:0000256" key="2">
    <source>
        <dbReference type="ARBA" id="ARBA00022676"/>
    </source>
</evidence>
<dbReference type="PANTHER" id="PTHR11927">
    <property type="entry name" value="GALACTOSIDE 2-L-FUCOSYLTRANSFERASE"/>
    <property type="match status" value="1"/>
</dbReference>
<dbReference type="AlphaFoldDB" id="A0AAE6W356"/>
<dbReference type="Gene3D" id="3.90.550.50">
    <property type="match status" value="1"/>
</dbReference>
<dbReference type="GO" id="GO:0008107">
    <property type="term" value="F:galactoside 2-alpha-L-fucosyltransferase activity"/>
    <property type="evidence" value="ECO:0007669"/>
    <property type="project" value="InterPro"/>
</dbReference>
<keyword evidence="10" id="KW-0489">Methyltransferase</keyword>
<keyword evidence="2" id="KW-0328">Glycosyltransferase</keyword>
<dbReference type="Proteomes" id="UP000642553">
    <property type="component" value="Chromosome"/>
</dbReference>
<evidence type="ECO:0000256" key="4">
    <source>
        <dbReference type="ARBA" id="ARBA00022692"/>
    </source>
</evidence>
<keyword evidence="4" id="KW-0812">Transmembrane</keyword>
<keyword evidence="6" id="KW-1133">Transmembrane helix</keyword>
<dbReference type="Pfam" id="PF01762">
    <property type="entry name" value="Galactosyl_T"/>
    <property type="match status" value="1"/>
</dbReference>
<dbReference type="GO" id="GO:0032259">
    <property type="term" value="P:methylation"/>
    <property type="evidence" value="ECO:0007669"/>
    <property type="project" value="UniProtKB-KW"/>
</dbReference>
<evidence type="ECO:0000256" key="1">
    <source>
        <dbReference type="ARBA" id="ARBA00004323"/>
    </source>
</evidence>
<name>A0AAE6W356_9BACT</name>
<dbReference type="EMBL" id="CP029701">
    <property type="protein sequence ID" value="QHV64199.1"/>
    <property type="molecule type" value="Genomic_DNA"/>
</dbReference>
<dbReference type="CDD" id="cd02440">
    <property type="entry name" value="AdoMet_MTases"/>
    <property type="match status" value="1"/>
</dbReference>
<proteinExistence type="predicted"/>
<evidence type="ECO:0000256" key="5">
    <source>
        <dbReference type="ARBA" id="ARBA00022968"/>
    </source>
</evidence>
<evidence type="ECO:0000256" key="7">
    <source>
        <dbReference type="ARBA" id="ARBA00023034"/>
    </source>
</evidence>
<evidence type="ECO:0000259" key="9">
    <source>
        <dbReference type="Pfam" id="PF08241"/>
    </source>
</evidence>
<dbReference type="Pfam" id="PF08241">
    <property type="entry name" value="Methyltransf_11"/>
    <property type="match status" value="1"/>
</dbReference>
<accession>A0AAE6W356</accession>
<dbReference type="InterPro" id="IPR013216">
    <property type="entry name" value="Methyltransf_11"/>
</dbReference>
<keyword evidence="8" id="KW-0472">Membrane</keyword>
<evidence type="ECO:0000256" key="6">
    <source>
        <dbReference type="ARBA" id="ARBA00022989"/>
    </source>
</evidence>